<keyword evidence="2 4" id="KW-0863">Zinc-finger</keyword>
<evidence type="ECO:0000256" key="2">
    <source>
        <dbReference type="ARBA" id="ARBA00022771"/>
    </source>
</evidence>
<dbReference type="Proteomes" id="UP000736335">
    <property type="component" value="Unassembled WGS sequence"/>
</dbReference>
<keyword evidence="8" id="KW-1185">Reference proteome</keyword>
<evidence type="ECO:0000256" key="5">
    <source>
        <dbReference type="SAM" id="MobiDB-lite"/>
    </source>
</evidence>
<sequence>MPATTNKHPFVVYNAPASAPTSPATTRRGHHNPPVTPQRITRSAPRQQQYLFSPLTPATNTSTPYTPLSLRSLSSNGSTLTTPISAASRRLSLNSPEVGIQLKNQRQKSLADIAHNWRNRANENGIKVTSSRESHFADDEATDYTNSDVNSPALAQNDVLFPSPLLPIQRRSRALSYAGPPQPALRVGYTVPNEPCTPNRRTLATLNTPPPNASVINKLKIKGSTTEPPAPRRRYPAQPITSELCDIEEDEYAPYPPAFPTANQTYGQPLYINDPFNTTNIPAFGEPAFRVEDSIPLQVMKPEALGCSICGFRANTLAILEPCAHPLCSACLTSALNIVGEKDMQCAVCKANVENFHLKSFNAKEATPRPAKADVMDSLLPSAFDVNPFFVPPINAIPRSSTPVGFACPTARGKDSPVLRIDNVPWDITPPMIVNWLKQPVIRAHVLLDRKGKTLSHVFVEMANEDAAKVALRTTQNSVLGHGKRARGVTVTRSNQEELMKALFPSWQGKFDGSRPSLAGLPNETVVATLQAGLMTEGELSALLHLIRSPDSHFLKVPCLPFYYLISVLSKFPSDTDSRVFWSSAMRDFLYDITYAAVQILISRETSNNTFGHPNLLPDLLDAGVNCQAFTELQIGRLSDLADTNPECAVASSVNTSNCDLRSSPASSSSSNRRSVSGSSVPVKRRVSHGASSSRGLTPDIVHFDDIAKEFGVRPDLVEALAQRLSGLY</sequence>
<dbReference type="InterPro" id="IPR000504">
    <property type="entry name" value="RRM_dom"/>
</dbReference>
<accession>A0A9P6HLI1</accession>
<evidence type="ECO:0000313" key="8">
    <source>
        <dbReference type="Proteomes" id="UP000736335"/>
    </source>
</evidence>
<feature type="compositionally biased region" description="Low complexity" evidence="5">
    <location>
        <begin position="662"/>
        <end position="682"/>
    </location>
</feature>
<dbReference type="Gene3D" id="3.30.70.330">
    <property type="match status" value="1"/>
</dbReference>
<dbReference type="Pfam" id="PF00097">
    <property type="entry name" value="zf-C3HC4"/>
    <property type="match status" value="1"/>
</dbReference>
<evidence type="ECO:0000313" key="7">
    <source>
        <dbReference type="EMBL" id="KAF9788696.1"/>
    </source>
</evidence>
<comment type="caution">
    <text evidence="7">The sequence shown here is derived from an EMBL/GenBank/DDBJ whole genome shotgun (WGS) entry which is preliminary data.</text>
</comment>
<dbReference type="InterPro" id="IPR001841">
    <property type="entry name" value="Znf_RING"/>
</dbReference>
<dbReference type="Gene3D" id="3.30.40.10">
    <property type="entry name" value="Zinc/RING finger domain, C3HC4 (zinc finger)"/>
    <property type="match status" value="1"/>
</dbReference>
<dbReference type="EMBL" id="WIUZ02000004">
    <property type="protein sequence ID" value="KAF9788696.1"/>
    <property type="molecule type" value="Genomic_DNA"/>
</dbReference>
<reference evidence="7" key="2">
    <citation type="submission" date="2020-11" db="EMBL/GenBank/DDBJ databases">
        <authorList>
            <consortium name="DOE Joint Genome Institute"/>
            <person name="Kuo A."/>
            <person name="Miyauchi S."/>
            <person name="Kiss E."/>
            <person name="Drula E."/>
            <person name="Kohler A."/>
            <person name="Sanchez-Garcia M."/>
            <person name="Andreopoulos B."/>
            <person name="Barry K.W."/>
            <person name="Bonito G."/>
            <person name="Buee M."/>
            <person name="Carver A."/>
            <person name="Chen C."/>
            <person name="Cichocki N."/>
            <person name="Clum A."/>
            <person name="Culley D."/>
            <person name="Crous P.W."/>
            <person name="Fauchery L."/>
            <person name="Girlanda M."/>
            <person name="Hayes R."/>
            <person name="Keri Z."/>
            <person name="Labutti K."/>
            <person name="Lipzen A."/>
            <person name="Lombard V."/>
            <person name="Magnuson J."/>
            <person name="Maillard F."/>
            <person name="Morin E."/>
            <person name="Murat C."/>
            <person name="Nolan M."/>
            <person name="Ohm R."/>
            <person name="Pangilinan J."/>
            <person name="Pereira M."/>
            <person name="Perotto S."/>
            <person name="Peter M."/>
            <person name="Riley R."/>
            <person name="Sitrit Y."/>
            <person name="Stielow B."/>
            <person name="Szollosi G."/>
            <person name="Zifcakova L."/>
            <person name="Stursova M."/>
            <person name="Spatafora J.W."/>
            <person name="Tedersoo L."/>
            <person name="Vaario L.-M."/>
            <person name="Yamada A."/>
            <person name="Yan M."/>
            <person name="Wang P."/>
            <person name="Xu J."/>
            <person name="Bruns T."/>
            <person name="Baldrian P."/>
            <person name="Vilgalys R."/>
            <person name="Henrissat B."/>
            <person name="Grigoriev I.V."/>
            <person name="Hibbett D."/>
            <person name="Nagy L.G."/>
            <person name="Martin F.M."/>
        </authorList>
    </citation>
    <scope>NUCLEOTIDE SEQUENCE</scope>
    <source>
        <strain evidence="7">UH-Tt-Lm1</strain>
    </source>
</reference>
<keyword evidence="1" id="KW-0479">Metal-binding</keyword>
<dbReference type="InterPro" id="IPR012677">
    <property type="entry name" value="Nucleotide-bd_a/b_plait_sf"/>
</dbReference>
<feature type="domain" description="RING-type" evidence="6">
    <location>
        <begin position="307"/>
        <end position="350"/>
    </location>
</feature>
<evidence type="ECO:0000256" key="1">
    <source>
        <dbReference type="ARBA" id="ARBA00022723"/>
    </source>
</evidence>
<gene>
    <name evidence="7" type="ORF">BJ322DRAFT_1050538</name>
</gene>
<dbReference type="InterPro" id="IPR013083">
    <property type="entry name" value="Znf_RING/FYVE/PHD"/>
</dbReference>
<organism evidence="7 8">
    <name type="scientific">Thelephora terrestris</name>
    <dbReference type="NCBI Taxonomy" id="56493"/>
    <lineage>
        <taxon>Eukaryota</taxon>
        <taxon>Fungi</taxon>
        <taxon>Dikarya</taxon>
        <taxon>Basidiomycota</taxon>
        <taxon>Agaricomycotina</taxon>
        <taxon>Agaricomycetes</taxon>
        <taxon>Thelephorales</taxon>
        <taxon>Thelephoraceae</taxon>
        <taxon>Thelephora</taxon>
    </lineage>
</organism>
<dbReference type="InterPro" id="IPR035979">
    <property type="entry name" value="RBD_domain_sf"/>
</dbReference>
<proteinExistence type="predicted"/>
<dbReference type="OrthoDB" id="336240at2759"/>
<feature type="region of interest" description="Disordered" evidence="5">
    <location>
        <begin position="657"/>
        <end position="694"/>
    </location>
</feature>
<dbReference type="InterPro" id="IPR017907">
    <property type="entry name" value="Znf_RING_CS"/>
</dbReference>
<feature type="compositionally biased region" description="Low complexity" evidence="5">
    <location>
        <begin position="15"/>
        <end position="26"/>
    </location>
</feature>
<evidence type="ECO:0000256" key="4">
    <source>
        <dbReference type="PROSITE-ProRule" id="PRU00175"/>
    </source>
</evidence>
<dbReference type="SMART" id="SM00184">
    <property type="entry name" value="RING"/>
    <property type="match status" value="1"/>
</dbReference>
<dbReference type="SUPFAM" id="SSF57850">
    <property type="entry name" value="RING/U-box"/>
    <property type="match status" value="1"/>
</dbReference>
<name>A0A9P6HLI1_9AGAM</name>
<dbReference type="SUPFAM" id="SSF54928">
    <property type="entry name" value="RNA-binding domain, RBD"/>
    <property type="match status" value="1"/>
</dbReference>
<evidence type="ECO:0000256" key="3">
    <source>
        <dbReference type="ARBA" id="ARBA00022833"/>
    </source>
</evidence>
<reference evidence="7" key="1">
    <citation type="journal article" date="2020" name="Nat. Commun.">
        <title>Large-scale genome sequencing of mycorrhizal fungi provides insights into the early evolution of symbiotic traits.</title>
        <authorList>
            <person name="Miyauchi S."/>
            <person name="Kiss E."/>
            <person name="Kuo A."/>
            <person name="Drula E."/>
            <person name="Kohler A."/>
            <person name="Sanchez-Garcia M."/>
            <person name="Morin E."/>
            <person name="Andreopoulos B."/>
            <person name="Barry K.W."/>
            <person name="Bonito G."/>
            <person name="Buee M."/>
            <person name="Carver A."/>
            <person name="Chen C."/>
            <person name="Cichocki N."/>
            <person name="Clum A."/>
            <person name="Culley D."/>
            <person name="Crous P.W."/>
            <person name="Fauchery L."/>
            <person name="Girlanda M."/>
            <person name="Hayes R.D."/>
            <person name="Keri Z."/>
            <person name="LaButti K."/>
            <person name="Lipzen A."/>
            <person name="Lombard V."/>
            <person name="Magnuson J."/>
            <person name="Maillard F."/>
            <person name="Murat C."/>
            <person name="Nolan M."/>
            <person name="Ohm R.A."/>
            <person name="Pangilinan J."/>
            <person name="Pereira M.F."/>
            <person name="Perotto S."/>
            <person name="Peter M."/>
            <person name="Pfister S."/>
            <person name="Riley R."/>
            <person name="Sitrit Y."/>
            <person name="Stielow J.B."/>
            <person name="Szollosi G."/>
            <person name="Zifcakova L."/>
            <person name="Stursova M."/>
            <person name="Spatafora J.W."/>
            <person name="Tedersoo L."/>
            <person name="Vaario L.M."/>
            <person name="Yamada A."/>
            <person name="Yan M."/>
            <person name="Wang P."/>
            <person name="Xu J."/>
            <person name="Bruns T."/>
            <person name="Baldrian P."/>
            <person name="Vilgalys R."/>
            <person name="Dunand C."/>
            <person name="Henrissat B."/>
            <person name="Grigoriev I.V."/>
            <person name="Hibbett D."/>
            <person name="Nagy L.G."/>
            <person name="Martin F.M."/>
        </authorList>
    </citation>
    <scope>NUCLEOTIDE SEQUENCE</scope>
    <source>
        <strain evidence="7">UH-Tt-Lm1</strain>
    </source>
</reference>
<feature type="region of interest" description="Disordered" evidence="5">
    <location>
        <begin position="1"/>
        <end position="44"/>
    </location>
</feature>
<dbReference type="AlphaFoldDB" id="A0A9P6HLI1"/>
<protein>
    <recommendedName>
        <fullName evidence="6">RING-type domain-containing protein</fullName>
    </recommendedName>
</protein>
<dbReference type="InterPro" id="IPR018957">
    <property type="entry name" value="Znf_C3HC4_RING-type"/>
</dbReference>
<dbReference type="PROSITE" id="PS00518">
    <property type="entry name" value="ZF_RING_1"/>
    <property type="match status" value="1"/>
</dbReference>
<dbReference type="SMART" id="SM00360">
    <property type="entry name" value="RRM"/>
    <property type="match status" value="1"/>
</dbReference>
<dbReference type="GO" id="GO:0008270">
    <property type="term" value="F:zinc ion binding"/>
    <property type="evidence" value="ECO:0007669"/>
    <property type="project" value="UniProtKB-KW"/>
</dbReference>
<evidence type="ECO:0000259" key="6">
    <source>
        <dbReference type="PROSITE" id="PS50089"/>
    </source>
</evidence>
<dbReference type="PROSITE" id="PS50089">
    <property type="entry name" value="ZF_RING_2"/>
    <property type="match status" value="1"/>
</dbReference>
<keyword evidence="3" id="KW-0862">Zinc</keyword>
<dbReference type="GO" id="GO:0003723">
    <property type="term" value="F:RNA binding"/>
    <property type="evidence" value="ECO:0007669"/>
    <property type="project" value="InterPro"/>
</dbReference>